<dbReference type="PANTHER" id="PTHR23271">
    <property type="entry name" value="HEPATOCELLULAR CARCINOMA-ASSOCIATED ANTIGEN 66"/>
    <property type="match status" value="1"/>
</dbReference>
<dbReference type="GO" id="GO:0032040">
    <property type="term" value="C:small-subunit processome"/>
    <property type="evidence" value="ECO:0007669"/>
    <property type="project" value="TreeGrafter"/>
</dbReference>
<dbReference type="GO" id="GO:0000462">
    <property type="term" value="P:maturation of SSU-rRNA from tricistronic rRNA transcript (SSU-rRNA, 5.8S rRNA, LSU-rRNA)"/>
    <property type="evidence" value="ECO:0007669"/>
    <property type="project" value="InterPro"/>
</dbReference>
<comment type="caution">
    <text evidence="8">The sequence shown here is derived from an EMBL/GenBank/DDBJ whole genome shotgun (WGS) entry which is preliminary data.</text>
</comment>
<dbReference type="InterPro" id="IPR055347">
    <property type="entry name" value="UTP6_N"/>
</dbReference>
<evidence type="ECO:0000256" key="3">
    <source>
        <dbReference type="ARBA" id="ARBA00022552"/>
    </source>
</evidence>
<evidence type="ECO:0000256" key="5">
    <source>
        <dbReference type="ARBA" id="ARBA00023242"/>
    </source>
</evidence>
<dbReference type="AlphaFoldDB" id="A0A9P5HB83"/>
<keyword evidence="3" id="KW-0698">rRNA processing</keyword>
<name>A0A9P5HB83_9HYPO</name>
<comment type="subcellular location">
    <subcellularLocation>
        <location evidence="1">Nucleus</location>
        <location evidence="1">Nucleolus</location>
    </subcellularLocation>
</comment>
<evidence type="ECO:0000256" key="1">
    <source>
        <dbReference type="ARBA" id="ARBA00004604"/>
    </source>
</evidence>
<feature type="compositionally biased region" description="Acidic residues" evidence="6">
    <location>
        <begin position="211"/>
        <end position="229"/>
    </location>
</feature>
<dbReference type="InterPro" id="IPR003107">
    <property type="entry name" value="HAT"/>
</dbReference>
<organism evidence="8 9">
    <name type="scientific">Cylindrodendrum hubeiense</name>
    <dbReference type="NCBI Taxonomy" id="595255"/>
    <lineage>
        <taxon>Eukaryota</taxon>
        <taxon>Fungi</taxon>
        <taxon>Dikarya</taxon>
        <taxon>Ascomycota</taxon>
        <taxon>Pezizomycotina</taxon>
        <taxon>Sordariomycetes</taxon>
        <taxon>Hypocreomycetidae</taxon>
        <taxon>Hypocreales</taxon>
        <taxon>Nectriaceae</taxon>
        <taxon>Cylindrodendrum</taxon>
    </lineage>
</organism>
<feature type="compositionally biased region" description="Basic and acidic residues" evidence="6">
    <location>
        <begin position="201"/>
        <end position="210"/>
    </location>
</feature>
<dbReference type="Gene3D" id="1.25.40.10">
    <property type="entry name" value="Tetratricopeptide repeat domain"/>
    <property type="match status" value="1"/>
</dbReference>
<feature type="region of interest" description="Disordered" evidence="6">
    <location>
        <begin position="201"/>
        <end position="232"/>
    </location>
</feature>
<dbReference type="InterPro" id="IPR011990">
    <property type="entry name" value="TPR-like_helical_dom_sf"/>
</dbReference>
<accession>A0A9P5HB83</accession>
<dbReference type="EMBL" id="JAANBB010000104">
    <property type="protein sequence ID" value="KAF7550186.1"/>
    <property type="molecule type" value="Genomic_DNA"/>
</dbReference>
<evidence type="ECO:0000259" key="7">
    <source>
        <dbReference type="Pfam" id="PF08640"/>
    </source>
</evidence>
<proteinExistence type="inferred from homology"/>
<dbReference type="SMART" id="SM00386">
    <property type="entry name" value="HAT"/>
    <property type="match status" value="3"/>
</dbReference>
<comment type="similarity">
    <text evidence="2">Belongs to the UTP6 family.</text>
</comment>
<evidence type="ECO:0000313" key="9">
    <source>
        <dbReference type="Proteomes" id="UP000722485"/>
    </source>
</evidence>
<evidence type="ECO:0000256" key="6">
    <source>
        <dbReference type="SAM" id="MobiDB-lite"/>
    </source>
</evidence>
<dbReference type="GO" id="GO:0030515">
    <property type="term" value="F:snoRNA binding"/>
    <property type="evidence" value="ECO:0007669"/>
    <property type="project" value="InterPro"/>
</dbReference>
<reference evidence="8" key="1">
    <citation type="submission" date="2020-03" db="EMBL/GenBank/DDBJ databases">
        <title>Draft Genome Sequence of Cylindrodendrum hubeiense.</title>
        <authorList>
            <person name="Buettner E."/>
            <person name="Kellner H."/>
        </authorList>
    </citation>
    <scope>NUCLEOTIDE SEQUENCE</scope>
    <source>
        <strain evidence="8">IHI 201604</strain>
    </source>
</reference>
<evidence type="ECO:0000256" key="4">
    <source>
        <dbReference type="ARBA" id="ARBA00022737"/>
    </source>
</evidence>
<evidence type="ECO:0000313" key="8">
    <source>
        <dbReference type="EMBL" id="KAF7550186.1"/>
    </source>
</evidence>
<protein>
    <recommendedName>
        <fullName evidence="7">U3 small nucleolar RNA-associated protein 6 N-terminal domain-containing protein</fullName>
    </recommendedName>
</protein>
<gene>
    <name evidence="8" type="ORF">G7Z17_g5899</name>
</gene>
<dbReference type="OrthoDB" id="28112at2759"/>
<dbReference type="InterPro" id="IPR013949">
    <property type="entry name" value="Utp6"/>
</dbReference>
<keyword evidence="4" id="KW-0677">Repeat</keyword>
<dbReference type="PANTHER" id="PTHR23271:SF1">
    <property type="entry name" value="U3 SMALL NUCLEOLAR RNA-ASSOCIATED PROTEIN 6 HOMOLOG"/>
    <property type="match status" value="1"/>
</dbReference>
<keyword evidence="5" id="KW-0539">Nucleus</keyword>
<evidence type="ECO:0000256" key="2">
    <source>
        <dbReference type="ARBA" id="ARBA00010734"/>
    </source>
</evidence>
<dbReference type="Pfam" id="PF08640">
    <property type="entry name" value="U3_assoc_6"/>
    <property type="match status" value="1"/>
</dbReference>
<feature type="domain" description="U3 small nucleolar RNA-associated protein 6 N-terminal" evidence="7">
    <location>
        <begin position="12"/>
        <end position="87"/>
    </location>
</feature>
<dbReference type="Proteomes" id="UP000722485">
    <property type="component" value="Unassembled WGS sequence"/>
</dbReference>
<sequence length="395" mass="45218">MAGVTEKARFYLERAVPQLREWEEKEIFSKDEIRTIVQKRNDFEHKVLSPGNKANDWSLYAKWEQSLEALRSKRCKRLKIRHLNSAHAGQGRTLAIFERGVSRHQGSGELWREYLAYAASVKAAKRWRRTMTNALRMMPTDPELWVMAGRRSARNGDMAAARGFFMRGCRFCTKDGTLWLEYARCEMEWLEKVDKRKEAKNSGDVLRPDRVEDEDELRIVDSDDEDDDGTMLPEPSTVQAKVIDKKSVQKLESNPAMDGAIPMAIFDISKKQGFFNAEVAETFFDMFASFTKLSVQPRISQHVLDALDQEYPNQPSTCNAHIRQPVIGVSPATADFPMNLREVLARLNKYLEVTTNRAELQKKTVAWIDGYLALENLDEGIRAVLEHTKNKVAAA</sequence>
<keyword evidence="9" id="KW-1185">Reference proteome</keyword>
<dbReference type="GO" id="GO:0034388">
    <property type="term" value="C:Pwp2p-containing subcomplex of 90S preribosome"/>
    <property type="evidence" value="ECO:0007669"/>
    <property type="project" value="TreeGrafter"/>
</dbReference>
<dbReference type="SUPFAM" id="SSF48452">
    <property type="entry name" value="TPR-like"/>
    <property type="match status" value="1"/>
</dbReference>